<dbReference type="Proteomes" id="UP000188318">
    <property type="component" value="Unassembled WGS sequence"/>
</dbReference>
<organism evidence="3 4">
    <name type="scientific">Aspergillus carbonarius (strain ITEM 5010)</name>
    <dbReference type="NCBI Taxonomy" id="602072"/>
    <lineage>
        <taxon>Eukaryota</taxon>
        <taxon>Fungi</taxon>
        <taxon>Dikarya</taxon>
        <taxon>Ascomycota</taxon>
        <taxon>Pezizomycotina</taxon>
        <taxon>Eurotiomycetes</taxon>
        <taxon>Eurotiomycetidae</taxon>
        <taxon>Eurotiales</taxon>
        <taxon>Aspergillaceae</taxon>
        <taxon>Aspergillus</taxon>
        <taxon>Aspergillus subgen. Circumdati</taxon>
    </lineage>
</organism>
<dbReference type="InterPro" id="IPR003615">
    <property type="entry name" value="HNH_nuc"/>
</dbReference>
<evidence type="ECO:0000313" key="4">
    <source>
        <dbReference type="Proteomes" id="UP000188318"/>
    </source>
</evidence>
<gene>
    <name evidence="3" type="ORF">ASPCADRAFT_156483</name>
</gene>
<accession>A0A1R3R7X1</accession>
<feature type="region of interest" description="Disordered" evidence="1">
    <location>
        <begin position="413"/>
        <end position="440"/>
    </location>
</feature>
<dbReference type="EMBL" id="KV907516">
    <property type="protein sequence ID" value="OOF90576.1"/>
    <property type="molecule type" value="Genomic_DNA"/>
</dbReference>
<dbReference type="OrthoDB" id="5416097at2759"/>
<dbReference type="Pfam" id="PF13391">
    <property type="entry name" value="HNH_2"/>
    <property type="match status" value="1"/>
</dbReference>
<proteinExistence type="predicted"/>
<keyword evidence="4" id="KW-1185">Reference proteome</keyword>
<dbReference type="OMA" id="HEEMEPP"/>
<evidence type="ECO:0000259" key="2">
    <source>
        <dbReference type="Pfam" id="PF13391"/>
    </source>
</evidence>
<protein>
    <recommendedName>
        <fullName evidence="2">HNH nuclease domain-containing protein</fullName>
    </recommendedName>
</protein>
<evidence type="ECO:0000313" key="3">
    <source>
        <dbReference type="EMBL" id="OOF90576.1"/>
    </source>
</evidence>
<reference evidence="4" key="1">
    <citation type="journal article" date="2017" name="Genome Biol.">
        <title>Comparative genomics reveals high biological diversity and specific adaptations in the industrially and medically important fungal genus Aspergillus.</title>
        <authorList>
            <person name="de Vries R.P."/>
            <person name="Riley R."/>
            <person name="Wiebenga A."/>
            <person name="Aguilar-Osorio G."/>
            <person name="Amillis S."/>
            <person name="Uchima C.A."/>
            <person name="Anderluh G."/>
            <person name="Asadollahi M."/>
            <person name="Askin M."/>
            <person name="Barry K."/>
            <person name="Battaglia E."/>
            <person name="Bayram O."/>
            <person name="Benocci T."/>
            <person name="Braus-Stromeyer S.A."/>
            <person name="Caldana C."/>
            <person name="Canovas D."/>
            <person name="Cerqueira G.C."/>
            <person name="Chen F."/>
            <person name="Chen W."/>
            <person name="Choi C."/>
            <person name="Clum A."/>
            <person name="Dos Santos R.A."/>
            <person name="Damasio A.R."/>
            <person name="Diallinas G."/>
            <person name="Emri T."/>
            <person name="Fekete E."/>
            <person name="Flipphi M."/>
            <person name="Freyberg S."/>
            <person name="Gallo A."/>
            <person name="Gournas C."/>
            <person name="Habgood R."/>
            <person name="Hainaut M."/>
            <person name="Harispe M.L."/>
            <person name="Henrissat B."/>
            <person name="Hilden K.S."/>
            <person name="Hope R."/>
            <person name="Hossain A."/>
            <person name="Karabika E."/>
            <person name="Karaffa L."/>
            <person name="Karanyi Z."/>
            <person name="Krasevec N."/>
            <person name="Kuo A."/>
            <person name="Kusch H."/>
            <person name="LaButti K."/>
            <person name="Lagendijk E.L."/>
            <person name="Lapidus A."/>
            <person name="Levasseur A."/>
            <person name="Lindquist E."/>
            <person name="Lipzen A."/>
            <person name="Logrieco A.F."/>
            <person name="MacCabe A."/>
            <person name="Maekelae M.R."/>
            <person name="Malavazi I."/>
            <person name="Melin P."/>
            <person name="Meyer V."/>
            <person name="Mielnichuk N."/>
            <person name="Miskei M."/>
            <person name="Molnar A.P."/>
            <person name="Mule G."/>
            <person name="Ngan C.Y."/>
            <person name="Orejas M."/>
            <person name="Orosz E."/>
            <person name="Ouedraogo J.P."/>
            <person name="Overkamp K.M."/>
            <person name="Park H.-S."/>
            <person name="Perrone G."/>
            <person name="Piumi F."/>
            <person name="Punt P.J."/>
            <person name="Ram A.F."/>
            <person name="Ramon A."/>
            <person name="Rauscher S."/>
            <person name="Record E."/>
            <person name="Riano-Pachon D.M."/>
            <person name="Robert V."/>
            <person name="Roehrig J."/>
            <person name="Ruller R."/>
            <person name="Salamov A."/>
            <person name="Salih N.S."/>
            <person name="Samson R.A."/>
            <person name="Sandor E."/>
            <person name="Sanguinetti M."/>
            <person name="Schuetze T."/>
            <person name="Sepcic K."/>
            <person name="Shelest E."/>
            <person name="Sherlock G."/>
            <person name="Sophianopoulou V."/>
            <person name="Squina F.M."/>
            <person name="Sun H."/>
            <person name="Susca A."/>
            <person name="Todd R.B."/>
            <person name="Tsang A."/>
            <person name="Unkles S.E."/>
            <person name="van de Wiele N."/>
            <person name="van Rossen-Uffink D."/>
            <person name="Oliveira J.V."/>
            <person name="Vesth T.C."/>
            <person name="Visser J."/>
            <person name="Yu J.-H."/>
            <person name="Zhou M."/>
            <person name="Andersen M.R."/>
            <person name="Archer D.B."/>
            <person name="Baker S.E."/>
            <person name="Benoit I."/>
            <person name="Brakhage A.A."/>
            <person name="Braus G.H."/>
            <person name="Fischer R."/>
            <person name="Frisvad J.C."/>
            <person name="Goldman G.H."/>
            <person name="Houbraken J."/>
            <person name="Oakley B."/>
            <person name="Pocsi I."/>
            <person name="Scazzocchio C."/>
            <person name="Seiboth B."/>
            <person name="vanKuyk P.A."/>
            <person name="Wortman J."/>
            <person name="Dyer P.S."/>
            <person name="Grigoriev I.V."/>
        </authorList>
    </citation>
    <scope>NUCLEOTIDE SEQUENCE [LARGE SCALE GENOMIC DNA]</scope>
    <source>
        <strain evidence="4">ITEM 5010</strain>
    </source>
</reference>
<feature type="domain" description="HNH nuclease" evidence="2">
    <location>
        <begin position="199"/>
        <end position="281"/>
    </location>
</feature>
<feature type="compositionally biased region" description="Basic and acidic residues" evidence="1">
    <location>
        <begin position="163"/>
        <end position="172"/>
    </location>
</feature>
<dbReference type="VEuPathDB" id="FungiDB:ASPCADRAFT_156483"/>
<sequence>MTSTQGPSMGFDNPERLRLITDILTSLRSLETSVQMSPGTLKIDTPIWIAMWLADLPMLEVICRAFIDRPLQSLCLYNSSGFSQVLKMCTYTNHSESQSMKLNCTPGVPTSGIGGNFAGSRPGSGVSTPVLRSEHSVSVGSRLTASRPAPVATTVDSSPALDAGEKRKHEEMEPPSSPIVPAPVATPVEIKCLTRDGVCIITKATGPLQPAHILPLTLSQTRTNTQGMKRLEFQGFLETFWSKGTIDRWIGDKKDVLMSVANLVTMSPNCHVYWDHALFGLMPVQVSEDKRSMQLQFFWLGAQDLPPTGSTLLLPGDDGERILVSPIVMPANLPTGGKERHVDGSAPNLTLFDNAAKRVIYSGDIITITTPNPHTLPLPDEGLLSLQWTLHRLAALCAAAGWKHWDAIDDDDDEDIVDPDPVARMTTPRSEEAGDRSQMNENNRFWLQERLEEAMRFPTDYGC</sequence>
<evidence type="ECO:0000256" key="1">
    <source>
        <dbReference type="SAM" id="MobiDB-lite"/>
    </source>
</evidence>
<feature type="region of interest" description="Disordered" evidence="1">
    <location>
        <begin position="137"/>
        <end position="181"/>
    </location>
</feature>
<name>A0A1R3R7X1_ASPC5</name>
<dbReference type="AlphaFoldDB" id="A0A1R3R7X1"/>